<dbReference type="EMBL" id="JACJKX010000012">
    <property type="protein sequence ID" value="MBM6929004.1"/>
    <property type="molecule type" value="Genomic_DNA"/>
</dbReference>
<reference evidence="2 3" key="1">
    <citation type="journal article" date="2021" name="Sci. Rep.">
        <title>The distribution of antibiotic resistance genes in chicken gut microbiota commensals.</title>
        <authorList>
            <person name="Juricova H."/>
            <person name="Matiasovicova J."/>
            <person name="Kubasova T."/>
            <person name="Cejkova D."/>
            <person name="Rychlik I."/>
        </authorList>
    </citation>
    <scope>NUCLEOTIDE SEQUENCE [LARGE SCALE GENOMIC DNA]</scope>
    <source>
        <strain evidence="2 3">An562</strain>
    </source>
</reference>
<proteinExistence type="predicted"/>
<feature type="chain" id="PRO_5047367939" evidence="1">
    <location>
        <begin position="20"/>
        <end position="337"/>
    </location>
</feature>
<dbReference type="PROSITE" id="PS51257">
    <property type="entry name" value="PROKAR_LIPOPROTEIN"/>
    <property type="match status" value="1"/>
</dbReference>
<dbReference type="InterPro" id="IPR009649">
    <property type="entry name" value="TraU"/>
</dbReference>
<dbReference type="RefSeq" id="WP_205050593.1">
    <property type="nucleotide sequence ID" value="NZ_JACJKX010000012.1"/>
</dbReference>
<evidence type="ECO:0000313" key="3">
    <source>
        <dbReference type="Proteomes" id="UP000777002"/>
    </source>
</evidence>
<name>A0ABS2GVM7_9BURK</name>
<protein>
    <submittedName>
        <fullName evidence="2">TraU family protein</fullName>
    </submittedName>
</protein>
<accession>A0ABS2GVM7</accession>
<sequence>MKKLLFTILSAAFIPVATAACYGKITNPVTDVCWECVFPITVGQNTSLISSSGFTDVTTDADSLCSCMGEADITFGMNIGFWEPIRTIEIVREPFCFPSLGGITMGGRFSVPAHGRTPNPKERGHRTSFYQVHWYHTPWLYLLEVLFDTKCLEASPWDVAYMTELDPLWDDSMSSFLLNPDVTLFSNPIALGACSLDCVAATVDLPINSLYWCAGCAGSLFPLTGWVNAHITDEQAFSLLTQRFTLKLHREGLLWRQWGKDGQCGPQLEFMMSKDVYRTQMVWPSRQTEGTCCRPFGASTAMDALGGTTPPVRGEDGAYLIWRRRDCCQGMNLGGNS</sequence>
<organism evidence="2 3">
    <name type="scientific">Parasutterella secunda</name>
    <dbReference type="NCBI Taxonomy" id="626947"/>
    <lineage>
        <taxon>Bacteria</taxon>
        <taxon>Pseudomonadati</taxon>
        <taxon>Pseudomonadota</taxon>
        <taxon>Betaproteobacteria</taxon>
        <taxon>Burkholderiales</taxon>
        <taxon>Sutterellaceae</taxon>
        <taxon>Parasutterella</taxon>
    </lineage>
</organism>
<evidence type="ECO:0000313" key="2">
    <source>
        <dbReference type="EMBL" id="MBM6929004.1"/>
    </source>
</evidence>
<keyword evidence="3" id="KW-1185">Reference proteome</keyword>
<dbReference type="Pfam" id="PF06834">
    <property type="entry name" value="TraU"/>
    <property type="match status" value="1"/>
</dbReference>
<feature type="signal peptide" evidence="1">
    <location>
        <begin position="1"/>
        <end position="19"/>
    </location>
</feature>
<keyword evidence="1" id="KW-0732">Signal</keyword>
<comment type="caution">
    <text evidence="2">The sequence shown here is derived from an EMBL/GenBank/DDBJ whole genome shotgun (WGS) entry which is preliminary data.</text>
</comment>
<gene>
    <name evidence="2" type="ORF">H5985_06965</name>
</gene>
<evidence type="ECO:0000256" key="1">
    <source>
        <dbReference type="SAM" id="SignalP"/>
    </source>
</evidence>
<dbReference type="Proteomes" id="UP000777002">
    <property type="component" value="Unassembled WGS sequence"/>
</dbReference>